<keyword evidence="2" id="KW-1185">Reference proteome</keyword>
<organism evidence="1 2">
    <name type="scientific">Aristaeella lactis</name>
    <dbReference type="NCBI Taxonomy" id="3046383"/>
    <lineage>
        <taxon>Bacteria</taxon>
        <taxon>Bacillati</taxon>
        <taxon>Bacillota</taxon>
        <taxon>Clostridia</taxon>
        <taxon>Eubacteriales</taxon>
        <taxon>Aristaeellaceae</taxon>
        <taxon>Aristaeella</taxon>
    </lineage>
</organism>
<proteinExistence type="predicted"/>
<evidence type="ECO:0000313" key="1">
    <source>
        <dbReference type="EMBL" id="SMC76931.1"/>
    </source>
</evidence>
<dbReference type="Proteomes" id="UP000192328">
    <property type="component" value="Unassembled WGS sequence"/>
</dbReference>
<comment type="caution">
    <text evidence="1">The sequence shown here is derived from an EMBL/GenBank/DDBJ whole genome shotgun (WGS) entry which is preliminary data.</text>
</comment>
<name>A0AC61PNJ2_9FIRM</name>
<sequence>MYEMMPPEPVQMPTPPENKRMSVPQIMLIVLVLAFAVWYLVTALAPQNPTSAQIQAGVIGSRYTGDCLIVRDEIPYNEDTVSSVRYVAEEGSYVTKGTKICNVYSTSYSTKEQKVLQDYRDQIKEYQIKLLRQQVSTDAYMEKLEADVLTRAREVRELIAGARGNMYNQETELAAAIKKRQERLRELYVKDQRLSRYYDDEQSQLQRITSWTKQCDAKAEGLVSFYSDGYEYGLTMSNYSEFSPAEVRAMINGAKPSDNLSLKGKTTVYRLIKDGHWVVLMLIRDNNWNPVEGAEYELKLENFKDTMVRARVLSFTRTGGELEVQLEVMSDVQPVMYIRTCTGVLGDNVTSLMVPPQAIWTQDNMPGVVVLDGDYPFFIPVNVVDKRDGMVYISPIQPDTIYEGQTVKLFW</sequence>
<evidence type="ECO:0000313" key="2">
    <source>
        <dbReference type="Proteomes" id="UP000192328"/>
    </source>
</evidence>
<dbReference type="EMBL" id="FWXZ01000005">
    <property type="protein sequence ID" value="SMC76931.1"/>
    <property type="molecule type" value="Genomic_DNA"/>
</dbReference>
<accession>A0AC61PNJ2</accession>
<gene>
    <name evidence="1" type="ORF">SAMN06297397_2416</name>
</gene>
<protein>
    <submittedName>
        <fullName evidence="1">Uncharacterized protein</fullName>
    </submittedName>
</protein>
<reference evidence="1" key="1">
    <citation type="submission" date="2017-04" db="EMBL/GenBank/DDBJ databases">
        <authorList>
            <person name="Varghese N."/>
            <person name="Submissions S."/>
        </authorList>
    </citation>
    <scope>NUCLEOTIDE SEQUENCE</scope>
    <source>
        <strain evidence="1">WTE2008</strain>
    </source>
</reference>